<dbReference type="AlphaFoldDB" id="F6D152"/>
<dbReference type="RefSeq" id="WP_013796334.1">
    <property type="nucleotide sequence ID" value="NC_015559.1"/>
</dbReference>
<keyword evidence="3" id="KW-0472">Membrane</keyword>
<feature type="signal peptide" evidence="4">
    <location>
        <begin position="1"/>
        <end position="25"/>
    </location>
</feature>
<organism evidence="5 6">
    <name type="scientific">Marinomonas posidonica (strain CECT 7376 / NCIMB 14433 / IVIA-Po-181)</name>
    <dbReference type="NCBI Taxonomy" id="491952"/>
    <lineage>
        <taxon>Bacteria</taxon>
        <taxon>Pseudomonadati</taxon>
        <taxon>Pseudomonadota</taxon>
        <taxon>Gammaproteobacteria</taxon>
        <taxon>Oceanospirillales</taxon>
        <taxon>Oceanospirillaceae</taxon>
        <taxon>Marinomonas</taxon>
    </lineage>
</organism>
<reference evidence="5 6" key="1">
    <citation type="journal article" date="2012" name="Stand. Genomic Sci.">
        <title>Complete genome sequence of Marinomonas posidonica type strain (IVIA-Po-181(T)).</title>
        <authorList>
            <person name="Lucas-Elio P."/>
            <person name="Goodwin L."/>
            <person name="Woyke T."/>
            <person name="Pitluck S."/>
            <person name="Nolan M."/>
            <person name="Kyrpides N.C."/>
            <person name="Detter J.C."/>
            <person name="Copeland A."/>
            <person name="Lu M."/>
            <person name="Bruce D."/>
            <person name="Detter C."/>
            <person name="Tapia R."/>
            <person name="Han S."/>
            <person name="Land M.L."/>
            <person name="Ivanova N."/>
            <person name="Mikhailova N."/>
            <person name="Johnston A.W."/>
            <person name="Sanchez-Amat A."/>
        </authorList>
    </citation>
    <scope>NUCLEOTIDE SEQUENCE [LARGE SCALE GENOMIC DNA]</scope>
    <source>
        <strain evidence="6">CECT 7376 / NCIMB 14433 / IVIA-Po-181</strain>
    </source>
</reference>
<keyword evidence="4" id="KW-0732">Signal</keyword>
<name>F6D152_MARPP</name>
<dbReference type="Gene3D" id="1.10.287.1490">
    <property type="match status" value="1"/>
</dbReference>
<evidence type="ECO:0000313" key="5">
    <source>
        <dbReference type="EMBL" id="AEF54859.1"/>
    </source>
</evidence>
<dbReference type="Proteomes" id="UP000009230">
    <property type="component" value="Chromosome"/>
</dbReference>
<feature type="region of interest" description="Disordered" evidence="2">
    <location>
        <begin position="21"/>
        <end position="56"/>
    </location>
</feature>
<accession>F6D152</accession>
<keyword evidence="6" id="KW-1185">Reference proteome</keyword>
<gene>
    <name evidence="5" type="ordered locus">Mar181_1821</name>
</gene>
<keyword evidence="1" id="KW-0175">Coiled coil</keyword>
<proteinExistence type="predicted"/>
<evidence type="ECO:0000256" key="4">
    <source>
        <dbReference type="SAM" id="SignalP"/>
    </source>
</evidence>
<feature type="chain" id="PRO_5003338751" description="Chromosome partition protein Smc" evidence="4">
    <location>
        <begin position="26"/>
        <end position="490"/>
    </location>
</feature>
<feature type="coiled-coil region" evidence="1">
    <location>
        <begin position="60"/>
        <end position="333"/>
    </location>
</feature>
<dbReference type="PROSITE" id="PS51257">
    <property type="entry name" value="PROKAR_LIPOPROTEIN"/>
    <property type="match status" value="1"/>
</dbReference>
<evidence type="ECO:0000256" key="1">
    <source>
        <dbReference type="SAM" id="Coils"/>
    </source>
</evidence>
<evidence type="ECO:0000256" key="3">
    <source>
        <dbReference type="SAM" id="Phobius"/>
    </source>
</evidence>
<evidence type="ECO:0008006" key="7">
    <source>
        <dbReference type="Google" id="ProtNLM"/>
    </source>
</evidence>
<keyword evidence="3" id="KW-0812">Transmembrane</keyword>
<evidence type="ECO:0000313" key="6">
    <source>
        <dbReference type="Proteomes" id="UP000009230"/>
    </source>
</evidence>
<evidence type="ECO:0000256" key="2">
    <source>
        <dbReference type="SAM" id="MobiDB-lite"/>
    </source>
</evidence>
<protein>
    <recommendedName>
        <fullName evidence="7">Chromosome partition protein Smc</fullName>
    </recommendedName>
</protein>
<dbReference type="KEGG" id="mpc:Mar181_1821"/>
<dbReference type="EMBL" id="CP002771">
    <property type="protein sequence ID" value="AEF54859.1"/>
    <property type="molecule type" value="Genomic_DNA"/>
</dbReference>
<feature type="compositionally biased region" description="Polar residues" evidence="2">
    <location>
        <begin position="21"/>
        <end position="45"/>
    </location>
</feature>
<dbReference type="OrthoDB" id="6097645at2"/>
<feature type="transmembrane region" description="Helical" evidence="3">
    <location>
        <begin position="460"/>
        <end position="478"/>
    </location>
</feature>
<sequence length="490" mass="54532">MKAHTALWVPVAVGLMLSACSTTSSQDSGSGETSQDMEMSTNQGNDIPDPEQTAADSSDVQALEEALSKNQAELDRLSSLLDEKDQRIAQLETDGTSAEALLDLEQEKTKRDALESRYQALQFENSQLQEQIQQLSAENATLNEKITQLVNESSQSEEWQQHYLSALDEKQSLQQQVVQLRQQNTFLASQLAAAREEHQLLRKQYNQLSIAPSESNAREQAQAEQISSLQASIADYQAKIRQQEMALKDYRAQVISLEGAIDSHADMEARWLAMDQKLATAQANNTRLAEQLATAQASLNEKNQQVTDLNEALAKLKNDLGVLENDTISLQAESHSMDLQLASSIRAVNWQLPNEMALNNTFEILVTASVAQPVLGQSYEAELITDSEIQMISNAKVRANVQAGRLQWRWRLTGLNEKPEAEMNLLVRQQMSFNNQTIPRLVYQENQSLALINTNLFEKYGYWTIAILLGLLGGFLIGRIGKGKAPVKVS</sequence>
<dbReference type="STRING" id="491952.Mar181_1821"/>
<dbReference type="eggNOG" id="COG1566">
    <property type="taxonomic scope" value="Bacteria"/>
</dbReference>
<dbReference type="HOGENOM" id="CLU_026699_0_0_6"/>
<keyword evidence="3" id="KW-1133">Transmembrane helix</keyword>